<dbReference type="GO" id="GO:0015035">
    <property type="term" value="F:protein-disulfide reductase activity"/>
    <property type="evidence" value="ECO:0007669"/>
    <property type="project" value="InterPro"/>
</dbReference>
<dbReference type="PANTHER" id="PTHR46115">
    <property type="entry name" value="THIOREDOXIN-LIKE PROTEIN 1"/>
    <property type="match status" value="1"/>
</dbReference>
<gene>
    <name evidence="6" type="ORF">FCC1311_049992</name>
</gene>
<protein>
    <recommendedName>
        <fullName evidence="2">Thioredoxin</fullName>
    </recommendedName>
</protein>
<keyword evidence="7" id="KW-1185">Reference proteome</keyword>
<evidence type="ECO:0000256" key="1">
    <source>
        <dbReference type="ARBA" id="ARBA00023157"/>
    </source>
</evidence>
<name>A0A2R5GG82_9STRA</name>
<dbReference type="PIRSF" id="PIRSF000077">
    <property type="entry name" value="Thioredoxin"/>
    <property type="match status" value="1"/>
</dbReference>
<keyword evidence="4" id="KW-0676">Redox-active center</keyword>
<evidence type="ECO:0000313" key="7">
    <source>
        <dbReference type="Proteomes" id="UP000241890"/>
    </source>
</evidence>
<evidence type="ECO:0000259" key="5">
    <source>
        <dbReference type="PROSITE" id="PS51352"/>
    </source>
</evidence>
<feature type="site" description="Deprotonates C-terminal active site Cys" evidence="3">
    <location>
        <position position="28"/>
    </location>
</feature>
<dbReference type="PRINTS" id="PR00421">
    <property type="entry name" value="THIOREDOXIN"/>
</dbReference>
<dbReference type="OrthoDB" id="2121326at2759"/>
<organism evidence="6 7">
    <name type="scientific">Hondaea fermentalgiana</name>
    <dbReference type="NCBI Taxonomy" id="2315210"/>
    <lineage>
        <taxon>Eukaryota</taxon>
        <taxon>Sar</taxon>
        <taxon>Stramenopiles</taxon>
        <taxon>Bigyra</taxon>
        <taxon>Labyrinthulomycetes</taxon>
        <taxon>Thraustochytrida</taxon>
        <taxon>Thraustochytriidae</taxon>
        <taxon>Hondaea</taxon>
    </lineage>
</organism>
<feature type="domain" description="Thioredoxin" evidence="5">
    <location>
        <begin position="1"/>
        <end position="108"/>
    </location>
</feature>
<sequence length="108" mass="11858">MSGDEMLNITEDGKLDDILKENELVLVDFHAEWCGPCKMIAPKVKELAKENPSIFFCKVDVDEAEETAANLKITAMPTFIAFKSGTEIKRVLGASEDKIKEAIAALLA</sequence>
<proteinExistence type="inferred from homology"/>
<dbReference type="PROSITE" id="PS51352">
    <property type="entry name" value="THIOREDOXIN_2"/>
    <property type="match status" value="1"/>
</dbReference>
<reference evidence="6 7" key="1">
    <citation type="submission" date="2017-12" db="EMBL/GenBank/DDBJ databases">
        <title>Sequencing, de novo assembly and annotation of complete genome of a new Thraustochytrid species, strain FCC1311.</title>
        <authorList>
            <person name="Sedici K."/>
            <person name="Godart F."/>
            <person name="Aiese Cigliano R."/>
            <person name="Sanseverino W."/>
            <person name="Barakat M."/>
            <person name="Ortet P."/>
            <person name="Marechal E."/>
            <person name="Cagnac O."/>
            <person name="Amato A."/>
        </authorList>
    </citation>
    <scope>NUCLEOTIDE SEQUENCE [LARGE SCALE GENOMIC DNA]</scope>
</reference>
<dbReference type="SUPFAM" id="SSF52833">
    <property type="entry name" value="Thioredoxin-like"/>
    <property type="match status" value="1"/>
</dbReference>
<dbReference type="NCBIfam" id="TIGR01068">
    <property type="entry name" value="thioredoxin"/>
    <property type="match status" value="1"/>
</dbReference>
<dbReference type="InterPro" id="IPR005746">
    <property type="entry name" value="Thioredoxin"/>
</dbReference>
<evidence type="ECO:0000256" key="4">
    <source>
        <dbReference type="PIRSR" id="PIRSR000077-4"/>
    </source>
</evidence>
<dbReference type="Pfam" id="PF00085">
    <property type="entry name" value="Thioredoxin"/>
    <property type="match status" value="1"/>
</dbReference>
<dbReference type="InterPro" id="IPR036249">
    <property type="entry name" value="Thioredoxin-like_sf"/>
</dbReference>
<keyword evidence="1 4" id="KW-1015">Disulfide bond</keyword>
<dbReference type="Gene3D" id="3.40.30.10">
    <property type="entry name" value="Glutaredoxin"/>
    <property type="match status" value="1"/>
</dbReference>
<dbReference type="CDD" id="cd02947">
    <property type="entry name" value="TRX_family"/>
    <property type="match status" value="1"/>
</dbReference>
<feature type="site" description="Contributes to redox potential value" evidence="3">
    <location>
        <position position="36"/>
    </location>
</feature>
<accession>A0A2R5GG82</accession>
<evidence type="ECO:0000256" key="2">
    <source>
        <dbReference type="PIRNR" id="PIRNR000077"/>
    </source>
</evidence>
<feature type="active site" description="Nucleophile" evidence="3">
    <location>
        <position position="34"/>
    </location>
</feature>
<dbReference type="InterPro" id="IPR013766">
    <property type="entry name" value="Thioredoxin_domain"/>
</dbReference>
<dbReference type="FunFam" id="3.40.30.10:FF:000245">
    <property type="entry name" value="Thioredoxin"/>
    <property type="match status" value="1"/>
</dbReference>
<evidence type="ECO:0000256" key="3">
    <source>
        <dbReference type="PIRSR" id="PIRSR000077-1"/>
    </source>
</evidence>
<dbReference type="InterPro" id="IPR017937">
    <property type="entry name" value="Thioredoxin_CS"/>
</dbReference>
<feature type="site" description="Contributes to redox potential value" evidence="3">
    <location>
        <position position="35"/>
    </location>
</feature>
<feature type="disulfide bond" description="Redox-active" evidence="4">
    <location>
        <begin position="34"/>
        <end position="37"/>
    </location>
</feature>
<dbReference type="InParanoid" id="A0A2R5GG82"/>
<dbReference type="AlphaFoldDB" id="A0A2R5GG82"/>
<comment type="caution">
    <text evidence="6">The sequence shown here is derived from an EMBL/GenBank/DDBJ whole genome shotgun (WGS) entry which is preliminary data.</text>
</comment>
<evidence type="ECO:0000313" key="6">
    <source>
        <dbReference type="EMBL" id="GBG28778.1"/>
    </source>
</evidence>
<dbReference type="PROSITE" id="PS00194">
    <property type="entry name" value="THIOREDOXIN_1"/>
    <property type="match status" value="1"/>
</dbReference>
<comment type="similarity">
    <text evidence="2">Belongs to the thioredoxin family.</text>
</comment>
<dbReference type="Proteomes" id="UP000241890">
    <property type="component" value="Unassembled WGS sequence"/>
</dbReference>
<dbReference type="EMBL" id="BEYU01000049">
    <property type="protein sequence ID" value="GBG28778.1"/>
    <property type="molecule type" value="Genomic_DNA"/>
</dbReference>
<feature type="active site" description="Nucleophile" evidence="3">
    <location>
        <position position="37"/>
    </location>
</feature>